<name>A0ABQ2ZF07_9GAMM</name>
<dbReference type="PANTHER" id="PTHR43166:SF9">
    <property type="entry name" value="GLUTAMATE_ASPARTATE IMPORT ATP-BINDING PROTEIN GLTL"/>
    <property type="match status" value="1"/>
</dbReference>
<dbReference type="PANTHER" id="PTHR43166">
    <property type="entry name" value="AMINO ACID IMPORT ATP-BINDING PROTEIN"/>
    <property type="match status" value="1"/>
</dbReference>
<dbReference type="EMBL" id="BMXS01000041">
    <property type="protein sequence ID" value="GGY11021.1"/>
    <property type="molecule type" value="Genomic_DNA"/>
</dbReference>
<comment type="caution">
    <text evidence="10">The sequence shown here is derived from an EMBL/GenBank/DDBJ whole genome shotgun (WGS) entry which is preliminary data.</text>
</comment>
<evidence type="ECO:0000256" key="2">
    <source>
        <dbReference type="ARBA" id="ARBA00005417"/>
    </source>
</evidence>
<evidence type="ECO:0000256" key="3">
    <source>
        <dbReference type="ARBA" id="ARBA00022448"/>
    </source>
</evidence>
<dbReference type="InterPro" id="IPR027417">
    <property type="entry name" value="P-loop_NTPase"/>
</dbReference>
<evidence type="ECO:0000313" key="11">
    <source>
        <dbReference type="Proteomes" id="UP000653056"/>
    </source>
</evidence>
<dbReference type="InterPro" id="IPR017871">
    <property type="entry name" value="ABC_transporter-like_CS"/>
</dbReference>
<dbReference type="Gene3D" id="3.40.50.300">
    <property type="entry name" value="P-loop containing nucleotide triphosphate hydrolases"/>
    <property type="match status" value="1"/>
</dbReference>
<dbReference type="GO" id="GO:0005524">
    <property type="term" value="F:ATP binding"/>
    <property type="evidence" value="ECO:0007669"/>
    <property type="project" value="UniProtKB-KW"/>
</dbReference>
<keyword evidence="4" id="KW-1003">Cell membrane</keyword>
<sequence>MNTEENINEQKAENAIKHQGFLGSKPLVEFKGVTKRFGDTCVMDEMDLQMREDDRLVIIGPSGSGKSTLLRVLMGLEPIDKGEIHFDSKPYVSVDSKGRTQTDLATRSKVGMVFQHYTLFPHLSVLGNMTLSPVKVHGMGRSEAEDRAREYLGRLGMEDKLNSYPGKLSGGQKQRVAIARALMLEPKLMLFDEVTSALDPEMVAEIEKVMLDLAKQKMAMMIVTHDMYFAKKIATESVFIAGGKVVEKCDPEIMFNEPKEERTKDFLNKVLHLK</sequence>
<evidence type="ECO:0000256" key="1">
    <source>
        <dbReference type="ARBA" id="ARBA00004417"/>
    </source>
</evidence>
<keyword evidence="6 10" id="KW-0067">ATP-binding</keyword>
<dbReference type="SMART" id="SM00382">
    <property type="entry name" value="AAA"/>
    <property type="match status" value="1"/>
</dbReference>
<keyword evidence="11" id="KW-1185">Reference proteome</keyword>
<evidence type="ECO:0000259" key="9">
    <source>
        <dbReference type="PROSITE" id="PS50893"/>
    </source>
</evidence>
<dbReference type="Proteomes" id="UP000653056">
    <property type="component" value="Unassembled WGS sequence"/>
</dbReference>
<organism evidence="10 11">
    <name type="scientific">Litchfieldella qijiaojingensis</name>
    <dbReference type="NCBI Taxonomy" id="980347"/>
    <lineage>
        <taxon>Bacteria</taxon>
        <taxon>Pseudomonadati</taxon>
        <taxon>Pseudomonadota</taxon>
        <taxon>Gammaproteobacteria</taxon>
        <taxon>Oceanospirillales</taxon>
        <taxon>Halomonadaceae</taxon>
        <taxon>Litchfieldella</taxon>
    </lineage>
</organism>
<comment type="similarity">
    <text evidence="2">Belongs to the ABC transporter superfamily.</text>
</comment>
<dbReference type="SUPFAM" id="SSF52540">
    <property type="entry name" value="P-loop containing nucleoside triphosphate hydrolases"/>
    <property type="match status" value="1"/>
</dbReference>
<keyword evidence="3" id="KW-0813">Transport</keyword>
<protein>
    <submittedName>
        <fullName evidence="10">ABC transporter ATP-binding protein</fullName>
    </submittedName>
</protein>
<dbReference type="PROSITE" id="PS50893">
    <property type="entry name" value="ABC_TRANSPORTER_2"/>
    <property type="match status" value="1"/>
</dbReference>
<comment type="subcellular location">
    <subcellularLocation>
        <location evidence="1">Cell inner membrane</location>
        <topology evidence="1">Peripheral membrane protein</topology>
    </subcellularLocation>
</comment>
<dbReference type="PIRSF" id="PIRSF039085">
    <property type="entry name" value="ABC_ATPase_HisP"/>
    <property type="match status" value="1"/>
</dbReference>
<evidence type="ECO:0000256" key="7">
    <source>
        <dbReference type="ARBA" id="ARBA00022970"/>
    </source>
</evidence>
<dbReference type="InterPro" id="IPR050086">
    <property type="entry name" value="MetN_ABC_transporter-like"/>
</dbReference>
<dbReference type="RefSeq" id="WP_189472904.1">
    <property type="nucleotide sequence ID" value="NZ_BMXS01000041.1"/>
</dbReference>
<dbReference type="InterPro" id="IPR003439">
    <property type="entry name" value="ABC_transporter-like_ATP-bd"/>
</dbReference>
<dbReference type="PROSITE" id="PS00211">
    <property type="entry name" value="ABC_TRANSPORTER_1"/>
    <property type="match status" value="1"/>
</dbReference>
<reference evidence="11" key="1">
    <citation type="journal article" date="2019" name="Int. J. Syst. Evol. Microbiol.">
        <title>The Global Catalogue of Microorganisms (GCM) 10K type strain sequencing project: providing services to taxonomists for standard genome sequencing and annotation.</title>
        <authorList>
            <consortium name="The Broad Institute Genomics Platform"/>
            <consortium name="The Broad Institute Genome Sequencing Center for Infectious Disease"/>
            <person name="Wu L."/>
            <person name="Ma J."/>
        </authorList>
    </citation>
    <scope>NUCLEOTIDE SEQUENCE [LARGE SCALE GENOMIC DNA]</scope>
    <source>
        <strain evidence="11">KCTC 22228</strain>
    </source>
</reference>
<feature type="domain" description="ABC transporter" evidence="9">
    <location>
        <begin position="28"/>
        <end position="267"/>
    </location>
</feature>
<evidence type="ECO:0000313" key="10">
    <source>
        <dbReference type="EMBL" id="GGY11021.1"/>
    </source>
</evidence>
<keyword evidence="7" id="KW-0029">Amino-acid transport</keyword>
<accession>A0ABQ2ZF07</accession>
<keyword evidence="8" id="KW-0472">Membrane</keyword>
<keyword evidence="5" id="KW-0547">Nucleotide-binding</keyword>
<dbReference type="InterPro" id="IPR030679">
    <property type="entry name" value="ABC_ATPase_HisP-typ"/>
</dbReference>
<dbReference type="InterPro" id="IPR003593">
    <property type="entry name" value="AAA+_ATPase"/>
</dbReference>
<evidence type="ECO:0000256" key="6">
    <source>
        <dbReference type="ARBA" id="ARBA00022840"/>
    </source>
</evidence>
<evidence type="ECO:0000256" key="5">
    <source>
        <dbReference type="ARBA" id="ARBA00022741"/>
    </source>
</evidence>
<gene>
    <name evidence="10" type="ORF">GCM10007160_42610</name>
</gene>
<evidence type="ECO:0000256" key="4">
    <source>
        <dbReference type="ARBA" id="ARBA00022475"/>
    </source>
</evidence>
<dbReference type="Pfam" id="PF00005">
    <property type="entry name" value="ABC_tran"/>
    <property type="match status" value="1"/>
</dbReference>
<evidence type="ECO:0000256" key="8">
    <source>
        <dbReference type="ARBA" id="ARBA00023136"/>
    </source>
</evidence>
<proteinExistence type="inferred from homology"/>